<evidence type="ECO:0000313" key="2">
    <source>
        <dbReference type="EMBL" id="UXN69655.1"/>
    </source>
</evidence>
<dbReference type="Pfam" id="PF00144">
    <property type="entry name" value="Beta-lactamase"/>
    <property type="match status" value="1"/>
</dbReference>
<evidence type="ECO:0000259" key="1">
    <source>
        <dbReference type="Pfam" id="PF00144"/>
    </source>
</evidence>
<dbReference type="InterPro" id="IPR050789">
    <property type="entry name" value="Diverse_Enzym_Activities"/>
</dbReference>
<name>A0ABY6CBZ4_9HYPH</name>
<dbReference type="InterPro" id="IPR001466">
    <property type="entry name" value="Beta-lactam-related"/>
</dbReference>
<keyword evidence="3" id="KW-1185">Reference proteome</keyword>
<dbReference type="SUPFAM" id="SSF56601">
    <property type="entry name" value="beta-lactamase/transpeptidase-like"/>
    <property type="match status" value="1"/>
</dbReference>
<evidence type="ECO:0000313" key="3">
    <source>
        <dbReference type="Proteomes" id="UP001061862"/>
    </source>
</evidence>
<dbReference type="PANTHER" id="PTHR43283">
    <property type="entry name" value="BETA-LACTAMASE-RELATED"/>
    <property type="match status" value="1"/>
</dbReference>
<dbReference type="InterPro" id="IPR012338">
    <property type="entry name" value="Beta-lactam/transpept-like"/>
</dbReference>
<dbReference type="Proteomes" id="UP001061862">
    <property type="component" value="Chromosome"/>
</dbReference>
<dbReference type="PANTHER" id="PTHR43283:SF3">
    <property type="entry name" value="BETA-LACTAMASE FAMILY PROTEIN (AFU_ORTHOLOGUE AFUA_5G07500)"/>
    <property type="match status" value="1"/>
</dbReference>
<dbReference type="Gene3D" id="3.40.710.10">
    <property type="entry name" value="DD-peptidase/beta-lactamase superfamily"/>
    <property type="match status" value="1"/>
</dbReference>
<sequence>MSYSVDRVIDDAIAQKSIVGAEILVAKAGKVIYRRAAGYFDREAGIAMPENAIYRLASVTKPIVATTALAMMDKGLLKLSDRVDRYLPYFRPRLDDGSIAEITLHHLLTHTAGLAYGYPDDPAITTGLGNTDLDHEANLTRVAQQKLLFKPGTAWSYSFAIDVLGAVLAKVHGGMLEDAVRAYVTGPLGMSETGFFVADRARLARAYADDTHEPVPMEDTHVVIGENGDGVLFSPIRIFNEKAFQSGGAGMAGTPSDLLKLFEALRLGGQGILRPETVALATRNQIGDLPRDAKGQRFGYLSAIVDDPVAAETPSAIGTYNWGGVYGHSWLVDPTNELVILSISNTALEGCTGKFPTNVRNAVYADFVQ</sequence>
<feature type="domain" description="Beta-lactamase-related" evidence="1">
    <location>
        <begin position="5"/>
        <end position="347"/>
    </location>
</feature>
<accession>A0ABY6CBZ4</accession>
<organism evidence="2 3">
    <name type="scientific">Devosia neptuniae</name>
    <dbReference type="NCBI Taxonomy" id="191302"/>
    <lineage>
        <taxon>Bacteria</taxon>
        <taxon>Pseudomonadati</taxon>
        <taxon>Pseudomonadota</taxon>
        <taxon>Alphaproteobacteria</taxon>
        <taxon>Hyphomicrobiales</taxon>
        <taxon>Devosiaceae</taxon>
        <taxon>Devosia</taxon>
    </lineage>
</organism>
<dbReference type="RefSeq" id="WP_262168236.1">
    <property type="nucleotide sequence ID" value="NZ_CP104965.1"/>
</dbReference>
<dbReference type="EMBL" id="CP104965">
    <property type="protein sequence ID" value="UXN69655.1"/>
    <property type="molecule type" value="Genomic_DNA"/>
</dbReference>
<proteinExistence type="predicted"/>
<protein>
    <submittedName>
        <fullName evidence="2">Beta-lactamase family protein</fullName>
    </submittedName>
</protein>
<reference evidence="2 3" key="1">
    <citation type="submission" date="2022-09" db="EMBL/GenBank/DDBJ databases">
        <title>Interaction between co-microsymbionts with complementary sets of symbiotic genes in legume-rhizobium systems.</title>
        <authorList>
            <person name="Safronova V."/>
            <person name="Sazanova A."/>
            <person name="Afonin A."/>
            <person name="Chirak E."/>
        </authorList>
    </citation>
    <scope>NUCLEOTIDE SEQUENCE [LARGE SCALE GENOMIC DNA]</scope>
    <source>
        <strain evidence="2 3">A18/4-1</strain>
    </source>
</reference>
<gene>
    <name evidence="2" type="ORF">N8A98_20935</name>
</gene>